<organism evidence="1 2">
    <name type="scientific">Chlorobaculum thiosulfatiphilum</name>
    <name type="common">Chlorobium limicola f.sp. thiosulfatophilum</name>
    <dbReference type="NCBI Taxonomy" id="115852"/>
    <lineage>
        <taxon>Bacteria</taxon>
        <taxon>Pseudomonadati</taxon>
        <taxon>Chlorobiota</taxon>
        <taxon>Chlorobiia</taxon>
        <taxon>Chlorobiales</taxon>
        <taxon>Chlorobiaceae</taxon>
        <taxon>Chlorobaculum</taxon>
    </lineage>
</organism>
<protein>
    <submittedName>
        <fullName evidence="1">Uncharacterized protein</fullName>
    </submittedName>
</protein>
<reference evidence="1 2" key="1">
    <citation type="submission" date="2019-05" db="EMBL/GenBank/DDBJ databases">
        <title>Draft Whole-Genome sequence of the green sulfur bacterium Chlorobaculum thiosulfatiphilum DSM 249.</title>
        <authorList>
            <person name="Meyer T.E."/>
            <person name="Kyndt J.A."/>
        </authorList>
    </citation>
    <scope>NUCLEOTIDE SEQUENCE [LARGE SCALE GENOMIC DNA]</scope>
    <source>
        <strain evidence="1 2">DSM 249</strain>
    </source>
</reference>
<proteinExistence type="predicted"/>
<comment type="caution">
    <text evidence="1">The sequence shown here is derived from an EMBL/GenBank/DDBJ whole genome shotgun (WGS) entry which is preliminary data.</text>
</comment>
<dbReference type="EMBL" id="VDCH01000011">
    <property type="protein sequence ID" value="TNJ38933.1"/>
    <property type="molecule type" value="Genomic_DNA"/>
</dbReference>
<dbReference type="Proteomes" id="UP000308271">
    <property type="component" value="Unassembled WGS sequence"/>
</dbReference>
<dbReference type="AlphaFoldDB" id="A0A5C4S600"/>
<keyword evidence="2" id="KW-1185">Reference proteome</keyword>
<accession>A0A5C4S600</accession>
<dbReference type="OrthoDB" id="9954473at2"/>
<name>A0A5C4S600_CHLTI</name>
<evidence type="ECO:0000313" key="2">
    <source>
        <dbReference type="Proteomes" id="UP000308271"/>
    </source>
</evidence>
<sequence>MQSRDLRGGRAGLQVQIKSGFKIKFVFLSLK</sequence>
<gene>
    <name evidence="1" type="ORF">FGF66_06610</name>
</gene>
<evidence type="ECO:0000313" key="1">
    <source>
        <dbReference type="EMBL" id="TNJ38933.1"/>
    </source>
</evidence>